<dbReference type="GO" id="GO:0016020">
    <property type="term" value="C:membrane"/>
    <property type="evidence" value="ECO:0007669"/>
    <property type="project" value="UniProtKB-SubCell"/>
</dbReference>
<dbReference type="RefSeq" id="XP_008097738.1">
    <property type="nucleotide sequence ID" value="XM_008099547.1"/>
</dbReference>
<comment type="subcellular location">
    <subcellularLocation>
        <location evidence="1">Membrane</location>
        <topology evidence="1">Multi-pass membrane protein</topology>
    </subcellularLocation>
</comment>
<keyword evidence="3 6" id="KW-0812">Transmembrane</keyword>
<sequence length="257" mass="28275">MPESPWWLVNKGDTQEAARSLSRLGYDTVQAEKRLSVITRTLAEVRKETEGASFAECFRKPNLRRTSISVAPLSIQALCGAFFVSAYSTYYQQLAGYSAKKSFTLAIVQQVLSMLGNITSWFLIDKVGRRGLTFWGMCTFTILLMITGGLAVTSTPGAIKVAVALLLVYCFIYNITIGAVAYSLLTEIATLRLRAKTAAIALALQNGLFTMWAFIIPFLFNPDQADLGAKVAFIFGGLLVLSTVYLWFYQPEVAGRS</sequence>
<keyword evidence="9" id="KW-1185">Reference proteome</keyword>
<dbReference type="AlphaFoldDB" id="E3QS91"/>
<feature type="transmembrane region" description="Helical" evidence="6">
    <location>
        <begin position="158"/>
        <end position="185"/>
    </location>
</feature>
<dbReference type="EMBL" id="GG697373">
    <property type="protein sequence ID" value="EFQ33718.1"/>
    <property type="molecule type" value="Genomic_DNA"/>
</dbReference>
<dbReference type="GeneID" id="24414227"/>
<accession>E3QS91</accession>
<comment type="similarity">
    <text evidence="2">Belongs to the major facilitator superfamily. Sugar transporter (TC 2.A.1.1) family.</text>
</comment>
<dbReference type="GO" id="GO:0005351">
    <property type="term" value="F:carbohydrate:proton symporter activity"/>
    <property type="evidence" value="ECO:0007669"/>
    <property type="project" value="TreeGrafter"/>
</dbReference>
<evidence type="ECO:0000256" key="2">
    <source>
        <dbReference type="ARBA" id="ARBA00010992"/>
    </source>
</evidence>
<evidence type="ECO:0000256" key="5">
    <source>
        <dbReference type="ARBA" id="ARBA00023136"/>
    </source>
</evidence>
<dbReference type="Pfam" id="PF00083">
    <property type="entry name" value="Sugar_tr"/>
    <property type="match status" value="1"/>
</dbReference>
<dbReference type="PROSITE" id="PS50850">
    <property type="entry name" value="MFS"/>
    <property type="match status" value="1"/>
</dbReference>
<dbReference type="InterPro" id="IPR050360">
    <property type="entry name" value="MFS_Sugar_Transporters"/>
</dbReference>
<dbReference type="InterPro" id="IPR005828">
    <property type="entry name" value="MFS_sugar_transport-like"/>
</dbReference>
<dbReference type="PANTHER" id="PTHR48022">
    <property type="entry name" value="PLASTIDIC GLUCOSE TRANSPORTER 4"/>
    <property type="match status" value="1"/>
</dbReference>
<evidence type="ECO:0000256" key="6">
    <source>
        <dbReference type="SAM" id="Phobius"/>
    </source>
</evidence>
<reference evidence="9" key="1">
    <citation type="journal article" date="2012" name="Nat. Genet.">
        <title>Lifestyle transitions in plant pathogenic Colletotrichum fungi deciphered by genome and transcriptome analyses.</title>
        <authorList>
            <person name="O'Connell R.J."/>
            <person name="Thon M.R."/>
            <person name="Hacquard S."/>
            <person name="Amyotte S.G."/>
            <person name="Kleemann J."/>
            <person name="Torres M.F."/>
            <person name="Damm U."/>
            <person name="Buiate E.A."/>
            <person name="Epstein L."/>
            <person name="Alkan N."/>
            <person name="Altmueller J."/>
            <person name="Alvarado-Balderrama L."/>
            <person name="Bauser C.A."/>
            <person name="Becker C."/>
            <person name="Birren B.W."/>
            <person name="Chen Z."/>
            <person name="Choi J."/>
            <person name="Crouch J.A."/>
            <person name="Duvick J.P."/>
            <person name="Farman M.A."/>
            <person name="Gan P."/>
            <person name="Heiman D."/>
            <person name="Henrissat B."/>
            <person name="Howard R.J."/>
            <person name="Kabbage M."/>
            <person name="Koch C."/>
            <person name="Kracher B."/>
            <person name="Kubo Y."/>
            <person name="Law A.D."/>
            <person name="Lebrun M.-H."/>
            <person name="Lee Y.-H."/>
            <person name="Miyara I."/>
            <person name="Moore N."/>
            <person name="Neumann U."/>
            <person name="Nordstroem K."/>
            <person name="Panaccione D.G."/>
            <person name="Panstruga R."/>
            <person name="Place M."/>
            <person name="Proctor R.H."/>
            <person name="Prusky D."/>
            <person name="Rech G."/>
            <person name="Reinhardt R."/>
            <person name="Rollins J.A."/>
            <person name="Rounsley S."/>
            <person name="Schardl C.L."/>
            <person name="Schwartz D.C."/>
            <person name="Shenoy N."/>
            <person name="Shirasu K."/>
            <person name="Sikhakolli U.R."/>
            <person name="Stueber K."/>
            <person name="Sukno S.A."/>
            <person name="Sweigard J.A."/>
            <person name="Takano Y."/>
            <person name="Takahara H."/>
            <person name="Trail F."/>
            <person name="van der Does H.C."/>
            <person name="Voll L.M."/>
            <person name="Will I."/>
            <person name="Young S."/>
            <person name="Zeng Q."/>
            <person name="Zhang J."/>
            <person name="Zhou S."/>
            <person name="Dickman M.B."/>
            <person name="Schulze-Lefert P."/>
            <person name="Ver Loren van Themaat E."/>
            <person name="Ma L.-J."/>
            <person name="Vaillancourt L.J."/>
        </authorList>
    </citation>
    <scope>NUCLEOTIDE SEQUENCE [LARGE SCALE GENOMIC DNA]</scope>
    <source>
        <strain evidence="9">M1.001 / M2 / FGSC 10212</strain>
    </source>
</reference>
<feature type="transmembrane region" description="Helical" evidence="6">
    <location>
        <begin position="231"/>
        <end position="249"/>
    </location>
</feature>
<evidence type="ECO:0000313" key="8">
    <source>
        <dbReference type="EMBL" id="EFQ33718.1"/>
    </source>
</evidence>
<dbReference type="SUPFAM" id="SSF103473">
    <property type="entry name" value="MFS general substrate transporter"/>
    <property type="match status" value="1"/>
</dbReference>
<dbReference type="Gene3D" id="1.20.1250.20">
    <property type="entry name" value="MFS general substrate transporter like domains"/>
    <property type="match status" value="1"/>
</dbReference>
<dbReference type="VEuPathDB" id="FungiDB:GLRG_08862"/>
<dbReference type="OrthoDB" id="6612291at2759"/>
<organism evidence="9">
    <name type="scientific">Colletotrichum graminicola (strain M1.001 / M2 / FGSC 10212)</name>
    <name type="common">Maize anthracnose fungus</name>
    <name type="synonym">Glomerella graminicola</name>
    <dbReference type="NCBI Taxonomy" id="645133"/>
    <lineage>
        <taxon>Eukaryota</taxon>
        <taxon>Fungi</taxon>
        <taxon>Dikarya</taxon>
        <taxon>Ascomycota</taxon>
        <taxon>Pezizomycotina</taxon>
        <taxon>Sordariomycetes</taxon>
        <taxon>Hypocreomycetidae</taxon>
        <taxon>Glomerellales</taxon>
        <taxon>Glomerellaceae</taxon>
        <taxon>Colletotrichum</taxon>
        <taxon>Colletotrichum graminicola species complex</taxon>
    </lineage>
</organism>
<proteinExistence type="inferred from homology"/>
<feature type="transmembrane region" description="Helical" evidence="6">
    <location>
        <begin position="68"/>
        <end position="90"/>
    </location>
</feature>
<gene>
    <name evidence="8" type="ORF">GLRG_08862</name>
</gene>
<keyword evidence="4 6" id="KW-1133">Transmembrane helix</keyword>
<name>E3QS91_COLGM</name>
<protein>
    <submittedName>
        <fullName evidence="8">MFS hexose transporter</fullName>
    </submittedName>
</protein>
<keyword evidence="5 6" id="KW-0472">Membrane</keyword>
<evidence type="ECO:0000313" key="9">
    <source>
        <dbReference type="Proteomes" id="UP000008782"/>
    </source>
</evidence>
<evidence type="ECO:0000259" key="7">
    <source>
        <dbReference type="PROSITE" id="PS50850"/>
    </source>
</evidence>
<dbReference type="HOGENOM" id="CLU_001265_11_1_1"/>
<dbReference type="eggNOG" id="KOG0254">
    <property type="taxonomic scope" value="Eukaryota"/>
</dbReference>
<dbReference type="Proteomes" id="UP000008782">
    <property type="component" value="Unassembled WGS sequence"/>
</dbReference>
<evidence type="ECO:0000256" key="4">
    <source>
        <dbReference type="ARBA" id="ARBA00022989"/>
    </source>
</evidence>
<dbReference type="STRING" id="645133.E3QS91"/>
<dbReference type="InterPro" id="IPR020846">
    <property type="entry name" value="MFS_dom"/>
</dbReference>
<feature type="transmembrane region" description="Helical" evidence="6">
    <location>
        <begin position="197"/>
        <end position="219"/>
    </location>
</feature>
<dbReference type="InterPro" id="IPR036259">
    <property type="entry name" value="MFS_trans_sf"/>
</dbReference>
<feature type="transmembrane region" description="Helical" evidence="6">
    <location>
        <begin position="131"/>
        <end position="152"/>
    </location>
</feature>
<evidence type="ECO:0000256" key="1">
    <source>
        <dbReference type="ARBA" id="ARBA00004141"/>
    </source>
</evidence>
<dbReference type="PANTHER" id="PTHR48022:SF22">
    <property type="entry name" value="MAJOR FACILITATOR SUPERFAMILY (MFS) PROFILE DOMAIN-CONTAINING PROTEIN"/>
    <property type="match status" value="1"/>
</dbReference>
<feature type="transmembrane region" description="Helical" evidence="6">
    <location>
        <begin position="102"/>
        <end position="124"/>
    </location>
</feature>
<evidence type="ECO:0000256" key="3">
    <source>
        <dbReference type="ARBA" id="ARBA00022692"/>
    </source>
</evidence>
<feature type="domain" description="Major facilitator superfamily (MFS) profile" evidence="7">
    <location>
        <begin position="1"/>
        <end position="254"/>
    </location>
</feature>